<gene>
    <name evidence="1" type="ORF">SAMN05216215_1034101</name>
</gene>
<sequence>MLRVPPPDFGVPYSALAFPPGTVPRSGVLTFSVDDLAHALIVTGRAPGDRLSHGAASVWEWLHRASLIPAYLRRTYRAELVRSDLALSLDRSESAALSYTLGQAITGIFCQKLLSVTHLMHIDRYASEYRVGFGNTRKRSDLFGLAPAGWVVAEAKGRAGAMDLKLRRRLEAQKRSVVSIDGEKPWVALGCVASFPVRGEGMRIDAVDPEEEEIEPISLDAVTRDRFALAYYLPVLRALDFGGAVDADLSVNDFNETFVATDFANFGLRLALPRALVARLRGALDGELAGLHDSVHAILDDVHSRELQVLPDGARVETDWSSALAVGEF</sequence>
<dbReference type="OrthoDB" id="4528954at2"/>
<dbReference type="Proteomes" id="UP000199529">
    <property type="component" value="Unassembled WGS sequence"/>
</dbReference>
<keyword evidence="2" id="KW-1185">Reference proteome</keyword>
<proteinExistence type="predicted"/>
<dbReference type="RefSeq" id="WP_093271782.1">
    <property type="nucleotide sequence ID" value="NZ_FNOK01000034.1"/>
</dbReference>
<name>A0A1H3MMI3_9PSEU</name>
<dbReference type="AlphaFoldDB" id="A0A1H3MMI3"/>
<reference evidence="2" key="1">
    <citation type="submission" date="2016-10" db="EMBL/GenBank/DDBJ databases">
        <authorList>
            <person name="Varghese N."/>
            <person name="Submissions S."/>
        </authorList>
    </citation>
    <scope>NUCLEOTIDE SEQUENCE [LARGE SCALE GENOMIC DNA]</scope>
    <source>
        <strain evidence="2">CGMCC 4.3530</strain>
    </source>
</reference>
<accession>A0A1H3MMI3</accession>
<evidence type="ECO:0000313" key="1">
    <source>
        <dbReference type="EMBL" id="SDY77289.1"/>
    </source>
</evidence>
<dbReference type="EMBL" id="FNOK01000034">
    <property type="protein sequence ID" value="SDY77289.1"/>
    <property type="molecule type" value="Genomic_DNA"/>
</dbReference>
<protein>
    <submittedName>
        <fullName evidence="1">Uncharacterized protein</fullName>
    </submittedName>
</protein>
<organism evidence="1 2">
    <name type="scientific">Saccharopolyspora shandongensis</name>
    <dbReference type="NCBI Taxonomy" id="418495"/>
    <lineage>
        <taxon>Bacteria</taxon>
        <taxon>Bacillati</taxon>
        <taxon>Actinomycetota</taxon>
        <taxon>Actinomycetes</taxon>
        <taxon>Pseudonocardiales</taxon>
        <taxon>Pseudonocardiaceae</taxon>
        <taxon>Saccharopolyspora</taxon>
    </lineage>
</organism>
<evidence type="ECO:0000313" key="2">
    <source>
        <dbReference type="Proteomes" id="UP000199529"/>
    </source>
</evidence>